<keyword evidence="1" id="KW-0677">Repeat</keyword>
<gene>
    <name evidence="4" type="ORF">D0C36_08475</name>
</gene>
<comment type="caution">
    <text evidence="4">The sequence shown here is derived from an EMBL/GenBank/DDBJ whole genome shotgun (WGS) entry which is preliminary data.</text>
</comment>
<dbReference type="CDD" id="cd15482">
    <property type="entry name" value="Sialidase_non-viral"/>
    <property type="match status" value="1"/>
</dbReference>
<dbReference type="EMBL" id="QWDC01000001">
    <property type="protein sequence ID" value="RFZ95540.1"/>
    <property type="molecule type" value="Genomic_DNA"/>
</dbReference>
<dbReference type="RefSeq" id="WP_117391093.1">
    <property type="nucleotide sequence ID" value="NZ_QWDC01000001.1"/>
</dbReference>
<feature type="signal peptide" evidence="2">
    <location>
        <begin position="1"/>
        <end position="16"/>
    </location>
</feature>
<keyword evidence="2" id="KW-0732">Signal</keyword>
<sequence length="436" mass="48768">MRKIFMLLFAATFCFAGCKKSTTPPATPPNSLPLKIALYSGEYQTARVGEYLRDSMVVKVTSNGQPVSNINVEFKASGCNAEFPVVVSTKTDGKAKYHWQMVGEAGEQKLMAVILDNGKRVDSVAITGTAYTNSSYPILGSCTPPNSLPMDIRQLSTGRLIACFSGKNAIRYSDDFGITWQPLTTFYKDFFVTALVTTPNDEIFAATQNSGLWYSKDAGSNWIDITPPNYQKSAFPLDIAYTKSGKLILTGEFSGVFITSDKGKTWIHPQTGLPQQEDYNIPIELANGDLYLMGLSLNLYKSTNGGNSWIKLPGDKYLQTIQVDKNGWMYKCLYDNQGSHILISKDNGVTFTNYTLIPKLVSRMNIDDNGDIYYYNILRETSQFFIKYNLDRPFGYNPTVSTLTLLNLPSQRNWYIQAAPYNFLYFSGFNISRNSN</sequence>
<dbReference type="Pfam" id="PF15902">
    <property type="entry name" value="Sortilin-Vps10"/>
    <property type="match status" value="1"/>
</dbReference>
<proteinExistence type="predicted"/>
<reference evidence="4 5" key="1">
    <citation type="submission" date="2018-08" db="EMBL/GenBank/DDBJ databases">
        <title>Mucilaginibacter sp. MYSH2.</title>
        <authorList>
            <person name="Seo T."/>
        </authorList>
    </citation>
    <scope>NUCLEOTIDE SEQUENCE [LARGE SCALE GENOMIC DNA]</scope>
    <source>
        <strain evidence="4 5">MYSH2</strain>
    </source>
</reference>
<name>A0A372NZK0_9SPHI</name>
<dbReference type="Gene3D" id="2.130.10.10">
    <property type="entry name" value="YVTN repeat-like/Quinoprotein amine dehydrogenase"/>
    <property type="match status" value="1"/>
</dbReference>
<organism evidence="4 5">
    <name type="scientific">Mucilaginibacter conchicola</name>
    <dbReference type="NCBI Taxonomy" id="2303333"/>
    <lineage>
        <taxon>Bacteria</taxon>
        <taxon>Pseudomonadati</taxon>
        <taxon>Bacteroidota</taxon>
        <taxon>Sphingobacteriia</taxon>
        <taxon>Sphingobacteriales</taxon>
        <taxon>Sphingobacteriaceae</taxon>
        <taxon>Mucilaginibacter</taxon>
    </lineage>
</organism>
<dbReference type="Proteomes" id="UP000264217">
    <property type="component" value="Unassembled WGS sequence"/>
</dbReference>
<feature type="domain" description="Sortilin N-terminal" evidence="3">
    <location>
        <begin position="170"/>
        <end position="268"/>
    </location>
</feature>
<dbReference type="OrthoDB" id="797436at2"/>
<accession>A0A372NZK0</accession>
<dbReference type="InterPro" id="IPR015943">
    <property type="entry name" value="WD40/YVTN_repeat-like_dom_sf"/>
</dbReference>
<evidence type="ECO:0000259" key="3">
    <source>
        <dbReference type="Pfam" id="PF15902"/>
    </source>
</evidence>
<evidence type="ECO:0000256" key="1">
    <source>
        <dbReference type="ARBA" id="ARBA00022737"/>
    </source>
</evidence>
<evidence type="ECO:0000256" key="2">
    <source>
        <dbReference type="SAM" id="SignalP"/>
    </source>
</evidence>
<dbReference type="InterPro" id="IPR031778">
    <property type="entry name" value="Sortilin_N"/>
</dbReference>
<evidence type="ECO:0000313" key="4">
    <source>
        <dbReference type="EMBL" id="RFZ95540.1"/>
    </source>
</evidence>
<dbReference type="InterPro" id="IPR036278">
    <property type="entry name" value="Sialidase_sf"/>
</dbReference>
<dbReference type="SUPFAM" id="SSF110296">
    <property type="entry name" value="Oligoxyloglucan reducing end-specific cellobiohydrolase"/>
    <property type="match status" value="1"/>
</dbReference>
<keyword evidence="5" id="KW-1185">Reference proteome</keyword>
<feature type="chain" id="PRO_5016861677" evidence="2">
    <location>
        <begin position="17"/>
        <end position="436"/>
    </location>
</feature>
<dbReference type="SUPFAM" id="SSF50939">
    <property type="entry name" value="Sialidases"/>
    <property type="match status" value="1"/>
</dbReference>
<evidence type="ECO:0000313" key="5">
    <source>
        <dbReference type="Proteomes" id="UP000264217"/>
    </source>
</evidence>
<protein>
    <submittedName>
        <fullName evidence="4">Exo-alpha-sialidase</fullName>
    </submittedName>
</protein>
<dbReference type="AlphaFoldDB" id="A0A372NZK0"/>